<dbReference type="PANTHER" id="PTHR23505">
    <property type="entry name" value="SPINSTER"/>
    <property type="match status" value="1"/>
</dbReference>
<keyword evidence="9" id="KW-1185">Reference proteome</keyword>
<organism evidence="8 9">
    <name type="scientific">Erythrobacter westpacificensis</name>
    <dbReference type="NCBI Taxonomy" id="1055231"/>
    <lineage>
        <taxon>Bacteria</taxon>
        <taxon>Pseudomonadati</taxon>
        <taxon>Pseudomonadota</taxon>
        <taxon>Alphaproteobacteria</taxon>
        <taxon>Sphingomonadales</taxon>
        <taxon>Erythrobacteraceae</taxon>
        <taxon>Erythrobacter/Porphyrobacter group</taxon>
        <taxon>Erythrobacter</taxon>
    </lineage>
</organism>
<dbReference type="InterPro" id="IPR011701">
    <property type="entry name" value="MFS"/>
</dbReference>
<evidence type="ECO:0000256" key="6">
    <source>
        <dbReference type="SAM" id="Phobius"/>
    </source>
</evidence>
<dbReference type="InterPro" id="IPR036259">
    <property type="entry name" value="MFS_trans_sf"/>
</dbReference>
<feature type="transmembrane region" description="Helical" evidence="6">
    <location>
        <begin position="235"/>
        <end position="257"/>
    </location>
</feature>
<feature type="transmembrane region" description="Helical" evidence="6">
    <location>
        <begin position="330"/>
        <end position="351"/>
    </location>
</feature>
<evidence type="ECO:0000256" key="3">
    <source>
        <dbReference type="ARBA" id="ARBA00022692"/>
    </source>
</evidence>
<protein>
    <submittedName>
        <fullName evidence="8">MFS transporter</fullName>
    </submittedName>
</protein>
<dbReference type="PROSITE" id="PS50850">
    <property type="entry name" value="MFS"/>
    <property type="match status" value="1"/>
</dbReference>
<feature type="transmembrane region" description="Helical" evidence="6">
    <location>
        <begin position="177"/>
        <end position="197"/>
    </location>
</feature>
<evidence type="ECO:0000259" key="7">
    <source>
        <dbReference type="PROSITE" id="PS50850"/>
    </source>
</evidence>
<feature type="transmembrane region" description="Helical" evidence="6">
    <location>
        <begin position="89"/>
        <end position="111"/>
    </location>
</feature>
<dbReference type="RefSeq" id="WP_346032400.1">
    <property type="nucleotide sequence ID" value="NZ_BAABHV010000009.1"/>
</dbReference>
<feature type="transmembrane region" description="Helical" evidence="6">
    <location>
        <begin position="56"/>
        <end position="77"/>
    </location>
</feature>
<feature type="transmembrane region" description="Helical" evidence="6">
    <location>
        <begin position="18"/>
        <end position="35"/>
    </location>
</feature>
<dbReference type="PANTHER" id="PTHR23505:SF79">
    <property type="entry name" value="PROTEIN SPINSTER"/>
    <property type="match status" value="1"/>
</dbReference>
<keyword evidence="3 6" id="KW-0812">Transmembrane</keyword>
<evidence type="ECO:0000256" key="2">
    <source>
        <dbReference type="ARBA" id="ARBA00022448"/>
    </source>
</evidence>
<keyword evidence="5 6" id="KW-0472">Membrane</keyword>
<sequence>MAAISQASGGRDSFGPLYRGWLLILVLLTAAFGYIDRVIVQTLAQPIKEDLGLSDFQLGMLSGLGFAILYSTLGLPIARLAERRSRVTIISVSVALFSGFTVLCGMAGNFVQLFLCRIGVGIGEAGVQSPSVSLLADHFPAERRGRAMTIMKLGSPVGSFCGALAAGYIAQEYGWRTAIMVVAGPGILVAILFKLTLREPQRGMCDETPPDENETPPPLGDVLRMMWDRPEFRHMIIALALVTMGLFGGGAFVAPFFMRVHGLPLDEAAVYIAILTGIAASSGFAFGGFTIDFIGRRSARWYGLLPAIGVALSVPFYLLGYGLGDPRIGLAFQICGGASLFFHQIPTLVAFQNMVTARMRATAAFVFFFVSSLLGIGLGPPIMGFVSDVYASMVFGGDFGAACSAEAMSPECARASAQGVRYALMSGTALYAWAAIHFYLASRRMASAQNS</sequence>
<evidence type="ECO:0000256" key="4">
    <source>
        <dbReference type="ARBA" id="ARBA00022989"/>
    </source>
</evidence>
<dbReference type="InterPro" id="IPR020846">
    <property type="entry name" value="MFS_dom"/>
</dbReference>
<comment type="caution">
    <text evidence="8">The sequence shown here is derived from an EMBL/GenBank/DDBJ whole genome shotgun (WGS) entry which is preliminary data.</text>
</comment>
<accession>A0ABP9K7B7</accession>
<feature type="transmembrane region" description="Helical" evidence="6">
    <location>
        <begin position="301"/>
        <end position="324"/>
    </location>
</feature>
<feature type="transmembrane region" description="Helical" evidence="6">
    <location>
        <begin position="269"/>
        <end position="289"/>
    </location>
</feature>
<feature type="transmembrane region" description="Helical" evidence="6">
    <location>
        <begin position="422"/>
        <end position="441"/>
    </location>
</feature>
<keyword evidence="4 6" id="KW-1133">Transmembrane helix</keyword>
<dbReference type="Proteomes" id="UP001500518">
    <property type="component" value="Unassembled WGS sequence"/>
</dbReference>
<dbReference type="Pfam" id="PF07690">
    <property type="entry name" value="MFS_1"/>
    <property type="match status" value="1"/>
</dbReference>
<feature type="domain" description="Major facilitator superfamily (MFS) profile" evidence="7">
    <location>
        <begin position="22"/>
        <end position="444"/>
    </location>
</feature>
<dbReference type="PROSITE" id="PS00216">
    <property type="entry name" value="SUGAR_TRANSPORT_1"/>
    <property type="match status" value="1"/>
</dbReference>
<dbReference type="SUPFAM" id="SSF103473">
    <property type="entry name" value="MFS general substrate transporter"/>
    <property type="match status" value="1"/>
</dbReference>
<keyword evidence="2" id="KW-0813">Transport</keyword>
<comment type="subcellular location">
    <subcellularLocation>
        <location evidence="1">Membrane</location>
        <topology evidence="1">Multi-pass membrane protein</topology>
    </subcellularLocation>
</comment>
<gene>
    <name evidence="8" type="ORF">GCM10023208_14140</name>
</gene>
<dbReference type="InterPro" id="IPR044770">
    <property type="entry name" value="MFS_spinster-like"/>
</dbReference>
<evidence type="ECO:0000256" key="1">
    <source>
        <dbReference type="ARBA" id="ARBA00004141"/>
    </source>
</evidence>
<reference evidence="9" key="1">
    <citation type="journal article" date="2019" name="Int. J. Syst. Evol. Microbiol.">
        <title>The Global Catalogue of Microorganisms (GCM) 10K type strain sequencing project: providing services to taxonomists for standard genome sequencing and annotation.</title>
        <authorList>
            <consortium name="The Broad Institute Genomics Platform"/>
            <consortium name="The Broad Institute Genome Sequencing Center for Infectious Disease"/>
            <person name="Wu L."/>
            <person name="Ma J."/>
        </authorList>
    </citation>
    <scope>NUCLEOTIDE SEQUENCE [LARGE SCALE GENOMIC DNA]</scope>
    <source>
        <strain evidence="9">JCM 18014</strain>
    </source>
</reference>
<dbReference type="CDD" id="cd17328">
    <property type="entry name" value="MFS_spinster_like"/>
    <property type="match status" value="1"/>
</dbReference>
<dbReference type="Gene3D" id="1.20.1250.20">
    <property type="entry name" value="MFS general substrate transporter like domains"/>
    <property type="match status" value="1"/>
</dbReference>
<evidence type="ECO:0000313" key="8">
    <source>
        <dbReference type="EMBL" id="GAA5052826.1"/>
    </source>
</evidence>
<dbReference type="InterPro" id="IPR005829">
    <property type="entry name" value="Sugar_transporter_CS"/>
</dbReference>
<name>A0ABP9K7B7_9SPHN</name>
<evidence type="ECO:0000256" key="5">
    <source>
        <dbReference type="ARBA" id="ARBA00023136"/>
    </source>
</evidence>
<dbReference type="EMBL" id="BAABHV010000009">
    <property type="protein sequence ID" value="GAA5052826.1"/>
    <property type="molecule type" value="Genomic_DNA"/>
</dbReference>
<evidence type="ECO:0000313" key="9">
    <source>
        <dbReference type="Proteomes" id="UP001500518"/>
    </source>
</evidence>
<feature type="transmembrane region" description="Helical" evidence="6">
    <location>
        <begin position="363"/>
        <end position="383"/>
    </location>
</feature>
<proteinExistence type="predicted"/>